<comment type="function">
    <text evidence="5 7">Participates in transcription elongation, termination and antitermination.</text>
</comment>
<dbReference type="KEGG" id="bgok:Pr1d_10100"/>
<keyword evidence="1 5" id="KW-0806">Transcription termination</keyword>
<evidence type="ECO:0000256" key="5">
    <source>
        <dbReference type="HAMAP-Rule" id="MF_00948"/>
    </source>
</evidence>
<dbReference type="Gene3D" id="2.30.30.30">
    <property type="match status" value="1"/>
</dbReference>
<evidence type="ECO:0000256" key="3">
    <source>
        <dbReference type="ARBA" id="ARBA00023015"/>
    </source>
</evidence>
<evidence type="ECO:0000256" key="6">
    <source>
        <dbReference type="NCBIfam" id="TIGR00922"/>
    </source>
</evidence>
<evidence type="ECO:0000256" key="2">
    <source>
        <dbReference type="ARBA" id="ARBA00022814"/>
    </source>
</evidence>
<dbReference type="Proteomes" id="UP000323917">
    <property type="component" value="Chromosome"/>
</dbReference>
<dbReference type="InterPro" id="IPR001062">
    <property type="entry name" value="Transcrpt_antiterm_NusG"/>
</dbReference>
<keyword evidence="12" id="KW-1185">Reference proteome</keyword>
<dbReference type="InterPro" id="IPR008991">
    <property type="entry name" value="Translation_prot_SH3-like_sf"/>
</dbReference>
<evidence type="ECO:0000256" key="7">
    <source>
        <dbReference type="RuleBase" id="RU000538"/>
    </source>
</evidence>
<protein>
    <recommendedName>
        <fullName evidence="5 6">Transcription termination/antitermination protein NusG</fullName>
    </recommendedName>
</protein>
<keyword evidence="2 5" id="KW-0889">Transcription antitermination</keyword>
<dbReference type="InterPro" id="IPR005824">
    <property type="entry name" value="KOW"/>
</dbReference>
<evidence type="ECO:0000313" key="12">
    <source>
        <dbReference type="Proteomes" id="UP000323917"/>
    </source>
</evidence>
<dbReference type="GO" id="GO:0006354">
    <property type="term" value="P:DNA-templated transcription elongation"/>
    <property type="evidence" value="ECO:0007669"/>
    <property type="project" value="UniProtKB-UniRule"/>
</dbReference>
<evidence type="ECO:0000259" key="10">
    <source>
        <dbReference type="SMART" id="SM00739"/>
    </source>
</evidence>
<keyword evidence="4 5" id="KW-0804">Transcription</keyword>
<dbReference type="SUPFAM" id="SSF82679">
    <property type="entry name" value="N-utilization substance G protein NusG, N-terminal domain"/>
    <property type="match status" value="1"/>
</dbReference>
<dbReference type="InterPro" id="IPR043425">
    <property type="entry name" value="NusG-like"/>
</dbReference>
<dbReference type="PANTHER" id="PTHR30265">
    <property type="entry name" value="RHO-INTERACTING TRANSCRIPTION TERMINATION FACTOR NUSG"/>
    <property type="match status" value="1"/>
</dbReference>
<dbReference type="InterPro" id="IPR015869">
    <property type="entry name" value="Transcrpt_antiterm_NusG_bac_CS"/>
</dbReference>
<feature type="region of interest" description="Disordered" evidence="8">
    <location>
        <begin position="1"/>
        <end position="82"/>
    </location>
</feature>
<evidence type="ECO:0000256" key="4">
    <source>
        <dbReference type="ARBA" id="ARBA00023163"/>
    </source>
</evidence>
<accession>A0A5B9Q846</accession>
<dbReference type="Gene3D" id="3.30.70.940">
    <property type="entry name" value="NusG, N-terminal domain"/>
    <property type="match status" value="1"/>
</dbReference>
<dbReference type="PANTHER" id="PTHR30265:SF2">
    <property type="entry name" value="TRANSCRIPTION TERMINATION_ANTITERMINATION PROTEIN NUSG"/>
    <property type="match status" value="1"/>
</dbReference>
<dbReference type="NCBIfam" id="TIGR00922">
    <property type="entry name" value="nusG"/>
    <property type="match status" value="1"/>
</dbReference>
<dbReference type="AlphaFoldDB" id="A0A5B9Q846"/>
<dbReference type="InterPro" id="IPR047050">
    <property type="entry name" value="NGN"/>
</dbReference>
<dbReference type="SMART" id="SM00738">
    <property type="entry name" value="NGN"/>
    <property type="match status" value="1"/>
</dbReference>
<dbReference type="SUPFAM" id="SSF50104">
    <property type="entry name" value="Translation proteins SH3-like domain"/>
    <property type="match status" value="1"/>
</dbReference>
<comment type="similarity">
    <text evidence="5 7">Belongs to the NusG family.</text>
</comment>
<dbReference type="CDD" id="cd09891">
    <property type="entry name" value="NGN_Bact_1"/>
    <property type="match status" value="1"/>
</dbReference>
<dbReference type="PRINTS" id="PR00338">
    <property type="entry name" value="NUSGTNSCPFCT"/>
</dbReference>
<dbReference type="GO" id="GO:0031564">
    <property type="term" value="P:transcription antitermination"/>
    <property type="evidence" value="ECO:0007669"/>
    <property type="project" value="UniProtKB-UniRule"/>
</dbReference>
<gene>
    <name evidence="5" type="primary">nusG</name>
    <name evidence="11" type="ORF">Pr1d_10100</name>
</gene>
<keyword evidence="3 5" id="KW-0805">Transcription regulation</keyword>
<feature type="compositionally biased region" description="Acidic residues" evidence="8">
    <location>
        <begin position="17"/>
        <end position="35"/>
    </location>
</feature>
<dbReference type="RefSeq" id="WP_238476637.1">
    <property type="nucleotide sequence ID" value="NZ_CP042913.1"/>
</dbReference>
<dbReference type="GO" id="GO:0005829">
    <property type="term" value="C:cytosol"/>
    <property type="evidence" value="ECO:0007669"/>
    <property type="project" value="TreeGrafter"/>
</dbReference>
<evidence type="ECO:0000256" key="8">
    <source>
        <dbReference type="SAM" id="MobiDB-lite"/>
    </source>
</evidence>
<dbReference type="HAMAP" id="MF_00948">
    <property type="entry name" value="NusG"/>
    <property type="match status" value="1"/>
</dbReference>
<dbReference type="Pfam" id="PF02357">
    <property type="entry name" value="NusG"/>
    <property type="match status" value="1"/>
</dbReference>
<evidence type="ECO:0000256" key="1">
    <source>
        <dbReference type="ARBA" id="ARBA00022472"/>
    </source>
</evidence>
<dbReference type="GO" id="GO:0032784">
    <property type="term" value="P:regulation of DNA-templated transcription elongation"/>
    <property type="evidence" value="ECO:0007669"/>
    <property type="project" value="InterPro"/>
</dbReference>
<evidence type="ECO:0000259" key="9">
    <source>
        <dbReference type="SMART" id="SM00738"/>
    </source>
</evidence>
<proteinExistence type="inferred from homology"/>
<feature type="domain" description="KOW" evidence="10">
    <location>
        <begin position="212"/>
        <end position="239"/>
    </location>
</feature>
<evidence type="ECO:0000313" key="11">
    <source>
        <dbReference type="EMBL" id="QEG33745.1"/>
    </source>
</evidence>
<name>A0A5B9Q846_9BACT</name>
<dbReference type="InterPro" id="IPR014722">
    <property type="entry name" value="Rib_uL2_dom2"/>
</dbReference>
<dbReference type="CDD" id="cd06091">
    <property type="entry name" value="KOW_NusG"/>
    <property type="match status" value="1"/>
</dbReference>
<organism evidence="11 12">
    <name type="scientific">Bythopirellula goksoeyrii</name>
    <dbReference type="NCBI Taxonomy" id="1400387"/>
    <lineage>
        <taxon>Bacteria</taxon>
        <taxon>Pseudomonadati</taxon>
        <taxon>Planctomycetota</taxon>
        <taxon>Planctomycetia</taxon>
        <taxon>Pirellulales</taxon>
        <taxon>Lacipirellulaceae</taxon>
        <taxon>Bythopirellula</taxon>
    </lineage>
</organism>
<dbReference type="InterPro" id="IPR006645">
    <property type="entry name" value="NGN-like_dom"/>
</dbReference>
<dbReference type="EMBL" id="CP042913">
    <property type="protein sequence ID" value="QEG33745.1"/>
    <property type="molecule type" value="Genomic_DNA"/>
</dbReference>
<sequence>MSDENEKITDSQLAEENSVEAEDTVTATDDQEQVVEDSSAVQPEVDEVEVEEVKEPAVIKSPPKKEPEPEEEMDPVKRALLPKKPDTGPVVMDWYILKVQSNRERSIAEALKRKIAIEGLDRYFDDVVVPTEKVTEFKAGKKKVVERKLYPGYIVVHMCINDDTWFAVRETSGIGDFTGSAGKPSPMLPHEVARIITKDEEEVEESPKLNINFKIGDRVKIKDGTFESFEGDVNTIDEQNGRVNVMINIFGRSTPVELEYWQVENV</sequence>
<reference evidence="11 12" key="1">
    <citation type="submission" date="2019-08" db="EMBL/GenBank/DDBJ databases">
        <title>Deep-cultivation of Planctomycetes and their phenomic and genomic characterization uncovers novel biology.</title>
        <authorList>
            <person name="Wiegand S."/>
            <person name="Jogler M."/>
            <person name="Boedeker C."/>
            <person name="Pinto D."/>
            <person name="Vollmers J."/>
            <person name="Rivas-Marin E."/>
            <person name="Kohn T."/>
            <person name="Peeters S.H."/>
            <person name="Heuer A."/>
            <person name="Rast P."/>
            <person name="Oberbeckmann S."/>
            <person name="Bunk B."/>
            <person name="Jeske O."/>
            <person name="Meyerdierks A."/>
            <person name="Storesund J.E."/>
            <person name="Kallscheuer N."/>
            <person name="Luecker S."/>
            <person name="Lage O.M."/>
            <person name="Pohl T."/>
            <person name="Merkel B.J."/>
            <person name="Hornburger P."/>
            <person name="Mueller R.-W."/>
            <person name="Bruemmer F."/>
            <person name="Labrenz M."/>
            <person name="Spormann A.M."/>
            <person name="Op den Camp H."/>
            <person name="Overmann J."/>
            <person name="Amann R."/>
            <person name="Jetten M.S.M."/>
            <person name="Mascher T."/>
            <person name="Medema M.H."/>
            <person name="Devos D.P."/>
            <person name="Kaster A.-K."/>
            <person name="Ovreas L."/>
            <person name="Rohde M."/>
            <person name="Galperin M.Y."/>
            <person name="Jogler C."/>
        </authorList>
    </citation>
    <scope>NUCLEOTIDE SEQUENCE [LARGE SCALE GENOMIC DNA]</scope>
    <source>
        <strain evidence="11 12">Pr1d</strain>
    </source>
</reference>
<dbReference type="SMART" id="SM00739">
    <property type="entry name" value="KOW"/>
    <property type="match status" value="1"/>
</dbReference>
<dbReference type="PROSITE" id="PS01014">
    <property type="entry name" value="NUSG"/>
    <property type="match status" value="1"/>
</dbReference>
<feature type="compositionally biased region" description="Basic and acidic residues" evidence="8">
    <location>
        <begin position="51"/>
        <end position="67"/>
    </location>
</feature>
<dbReference type="GO" id="GO:0006353">
    <property type="term" value="P:DNA-templated transcription termination"/>
    <property type="evidence" value="ECO:0007669"/>
    <property type="project" value="UniProtKB-UniRule"/>
</dbReference>
<feature type="domain" description="NusG-like N-terminal" evidence="9">
    <location>
        <begin position="91"/>
        <end position="199"/>
    </location>
</feature>
<dbReference type="InterPro" id="IPR036735">
    <property type="entry name" value="NGN_dom_sf"/>
</dbReference>